<keyword evidence="4 6" id="KW-1133">Transmembrane helix</keyword>
<dbReference type="InterPro" id="IPR005495">
    <property type="entry name" value="LptG/LptF_permease"/>
</dbReference>
<evidence type="ECO:0000313" key="8">
    <source>
        <dbReference type="Proteomes" id="UP000785783"/>
    </source>
</evidence>
<evidence type="ECO:0000256" key="5">
    <source>
        <dbReference type="ARBA" id="ARBA00023136"/>
    </source>
</evidence>
<evidence type="ECO:0000256" key="1">
    <source>
        <dbReference type="ARBA" id="ARBA00004651"/>
    </source>
</evidence>
<reference evidence="7" key="1">
    <citation type="submission" date="2020-10" db="EMBL/GenBank/DDBJ databases">
        <title>Microbiome of the Black Sea water column analyzed by genome centric metagenomics.</title>
        <authorList>
            <person name="Cabello-Yeves P.J."/>
            <person name="Callieri C."/>
            <person name="Picazo A."/>
            <person name="Mehrshad M."/>
            <person name="Haro-Moreno J.M."/>
            <person name="Roda-Garcia J."/>
            <person name="Dzembekova N."/>
            <person name="Slabakova V."/>
            <person name="Slabakova N."/>
            <person name="Moncheva S."/>
            <person name="Rodriguez-Valera F."/>
        </authorList>
    </citation>
    <scope>NUCLEOTIDE SEQUENCE</scope>
    <source>
        <strain evidence="7">BS307-5m-G5</strain>
    </source>
</reference>
<feature type="non-terminal residue" evidence="7">
    <location>
        <position position="209"/>
    </location>
</feature>
<keyword evidence="3 6" id="KW-0812">Transmembrane</keyword>
<evidence type="ECO:0000256" key="3">
    <source>
        <dbReference type="ARBA" id="ARBA00022692"/>
    </source>
</evidence>
<feature type="transmembrane region" description="Helical" evidence="6">
    <location>
        <begin position="54"/>
        <end position="76"/>
    </location>
</feature>
<dbReference type="EMBL" id="JADHOK010000061">
    <property type="protein sequence ID" value="MBL6762027.1"/>
    <property type="molecule type" value="Genomic_DNA"/>
</dbReference>
<sequence length="209" mass="23043">MLDRYLFMRLLKSQIALTLVLSGVIWLVQALDLIDKALTSGTAPFETLVLSTLVLPRVLTFTLAPALLITVISQMVRLLQDHEYFALTAAGFSPLRILRPMLLLAMLVMLVQGLLAFYVSPMAMKTLKLSTLEGRSGIALADLQPGAFKDLKPGMTAFTSGQDSNGNWLDLMIYDATKPARPITYLAKKAQLSERNGEPYFVLKDGSQH</sequence>
<keyword evidence="2" id="KW-1003">Cell membrane</keyword>
<proteinExistence type="predicted"/>
<evidence type="ECO:0000256" key="4">
    <source>
        <dbReference type="ARBA" id="ARBA00022989"/>
    </source>
</evidence>
<dbReference type="Proteomes" id="UP000785783">
    <property type="component" value="Unassembled WGS sequence"/>
</dbReference>
<dbReference type="GO" id="GO:0015920">
    <property type="term" value="P:lipopolysaccharide transport"/>
    <property type="evidence" value="ECO:0007669"/>
    <property type="project" value="TreeGrafter"/>
</dbReference>
<dbReference type="AlphaFoldDB" id="A0A937L5L5"/>
<comment type="subcellular location">
    <subcellularLocation>
        <location evidence="1">Cell membrane</location>
        <topology evidence="1">Multi-pass membrane protein</topology>
    </subcellularLocation>
</comment>
<feature type="transmembrane region" description="Helical" evidence="6">
    <location>
        <begin position="97"/>
        <end position="119"/>
    </location>
</feature>
<dbReference type="PANTHER" id="PTHR33529">
    <property type="entry name" value="SLR0882 PROTEIN-RELATED"/>
    <property type="match status" value="1"/>
</dbReference>
<accession>A0A937L5L5</accession>
<keyword evidence="5 6" id="KW-0472">Membrane</keyword>
<evidence type="ECO:0000313" key="7">
    <source>
        <dbReference type="EMBL" id="MBL6762027.1"/>
    </source>
</evidence>
<evidence type="ECO:0000256" key="6">
    <source>
        <dbReference type="SAM" id="Phobius"/>
    </source>
</evidence>
<dbReference type="GO" id="GO:0043190">
    <property type="term" value="C:ATP-binding cassette (ABC) transporter complex"/>
    <property type="evidence" value="ECO:0007669"/>
    <property type="project" value="TreeGrafter"/>
</dbReference>
<dbReference type="PANTHER" id="PTHR33529:SF6">
    <property type="entry name" value="YJGP_YJGQ FAMILY PERMEASE"/>
    <property type="match status" value="1"/>
</dbReference>
<evidence type="ECO:0000256" key="2">
    <source>
        <dbReference type="ARBA" id="ARBA00022475"/>
    </source>
</evidence>
<dbReference type="Pfam" id="PF03739">
    <property type="entry name" value="LptF_LptG"/>
    <property type="match status" value="1"/>
</dbReference>
<organism evidence="7 8">
    <name type="scientific">PS1 clade bacterium</name>
    <dbReference type="NCBI Taxonomy" id="2175152"/>
    <lineage>
        <taxon>Bacteria</taxon>
        <taxon>Pseudomonadati</taxon>
        <taxon>Pseudomonadota</taxon>
        <taxon>Alphaproteobacteria</taxon>
        <taxon>PS1 clade</taxon>
    </lineage>
</organism>
<comment type="caution">
    <text evidence="7">The sequence shown here is derived from an EMBL/GenBank/DDBJ whole genome shotgun (WGS) entry which is preliminary data.</text>
</comment>
<name>A0A937L5L5_9PROT</name>
<gene>
    <name evidence="7" type="ORF">ISQ19_04940</name>
</gene>
<protein>
    <submittedName>
        <fullName evidence="7">LptF/LptG family permease</fullName>
    </submittedName>
</protein>